<dbReference type="InterPro" id="IPR011822">
    <property type="entry name" value="MetH"/>
</dbReference>
<dbReference type="Pfam" id="PF02965">
    <property type="entry name" value="Met_synt_B12"/>
    <property type="match status" value="1"/>
</dbReference>
<keyword evidence="12 21" id="KW-0949">S-adenosyl-L-methionine</keyword>
<evidence type="ECO:0000256" key="14">
    <source>
        <dbReference type="ARBA" id="ARBA00022737"/>
    </source>
</evidence>
<keyword evidence="13 21" id="KW-0479">Metal-binding</keyword>
<dbReference type="Pfam" id="PF02607">
    <property type="entry name" value="B12-binding_2"/>
    <property type="match status" value="1"/>
</dbReference>
<dbReference type="FunFam" id="1.10.1240.10:FF:000001">
    <property type="entry name" value="Methionine synthase"/>
    <property type="match status" value="1"/>
</dbReference>
<evidence type="ECO:0000256" key="1">
    <source>
        <dbReference type="ARBA" id="ARBA00001700"/>
    </source>
</evidence>
<keyword evidence="15 21" id="KW-0862">Zinc</keyword>
<dbReference type="CDD" id="cd02069">
    <property type="entry name" value="methionine_synthase_B12_BD"/>
    <property type="match status" value="1"/>
</dbReference>
<evidence type="ECO:0000256" key="21">
    <source>
        <dbReference type="PIRNR" id="PIRNR000381"/>
    </source>
</evidence>
<evidence type="ECO:0000256" key="6">
    <source>
        <dbReference type="ARBA" id="ARBA00012032"/>
    </source>
</evidence>
<comment type="function">
    <text evidence="18 21">Catalyzes the transfer of a methyl group from methyl-cobalamin to homocysteine, yielding enzyme-bound cob(I)alamin and methionine. Subsequently, remethylates the cofactor using methyltetrahydrofolate.</text>
</comment>
<dbReference type="PIRSF" id="PIRSF000381">
    <property type="entry name" value="MetH"/>
    <property type="match status" value="1"/>
</dbReference>
<evidence type="ECO:0000256" key="4">
    <source>
        <dbReference type="ARBA" id="ARBA00005178"/>
    </source>
</evidence>
<feature type="binding site" evidence="23">
    <location>
        <begin position="1248"/>
        <end position="1249"/>
    </location>
    <ligand>
        <name>S-adenosyl-L-methionine</name>
        <dbReference type="ChEBI" id="CHEBI:59789"/>
    </ligand>
</feature>
<dbReference type="FunFam" id="3.40.50.280:FF:000001">
    <property type="entry name" value="Methionine synthase"/>
    <property type="match status" value="1"/>
</dbReference>
<dbReference type="InterPro" id="IPR036724">
    <property type="entry name" value="Cobalamin-bd_sf"/>
</dbReference>
<evidence type="ECO:0000256" key="15">
    <source>
        <dbReference type="ARBA" id="ARBA00022833"/>
    </source>
</evidence>
<dbReference type="PROSITE" id="PS50970">
    <property type="entry name" value="HCY"/>
    <property type="match status" value="1"/>
</dbReference>
<dbReference type="NCBIfam" id="NF007024">
    <property type="entry name" value="PRK09490.1"/>
    <property type="match status" value="1"/>
</dbReference>
<dbReference type="UniPathway" id="UPA00051">
    <property type="reaction ID" value="UER00081"/>
</dbReference>
<dbReference type="InterPro" id="IPR004223">
    <property type="entry name" value="VitB12-dep_Met_synth_activ_dom"/>
</dbReference>
<evidence type="ECO:0000256" key="20">
    <source>
        <dbReference type="NCBIfam" id="TIGR02082"/>
    </source>
</evidence>
<evidence type="ECO:0000256" key="22">
    <source>
        <dbReference type="PIRSR" id="PIRSR000381-1"/>
    </source>
</evidence>
<dbReference type="PROSITE" id="PS51332">
    <property type="entry name" value="B12_BINDING"/>
    <property type="match status" value="1"/>
</dbReference>
<dbReference type="Pfam" id="PF00809">
    <property type="entry name" value="Pterin_bind"/>
    <property type="match status" value="1"/>
</dbReference>
<keyword evidence="8 21" id="KW-0489">Methyltransferase</keyword>
<feature type="binding site" evidence="23">
    <location>
        <position position="999"/>
    </location>
    <ligand>
        <name>S-adenosyl-L-methionine</name>
        <dbReference type="ChEBI" id="CHEBI:59789"/>
    </ligand>
</feature>
<keyword evidence="16 21" id="KW-0486">Methionine biosynthesis</keyword>
<evidence type="ECO:0000256" key="24">
    <source>
        <dbReference type="PROSITE-ProRule" id="PRU00333"/>
    </source>
</evidence>
<feature type="binding site" evidence="23">
    <location>
        <position position="721"/>
    </location>
    <ligand>
        <name>methylcob(III)alamin</name>
        <dbReference type="ChEBI" id="CHEBI:28115"/>
    </ligand>
</feature>
<dbReference type="InterPro" id="IPR036594">
    <property type="entry name" value="Meth_synthase_dom"/>
</dbReference>
<evidence type="ECO:0000256" key="3">
    <source>
        <dbReference type="ARBA" id="ARBA00001956"/>
    </source>
</evidence>
<evidence type="ECO:0000256" key="17">
    <source>
        <dbReference type="ARBA" id="ARBA00023285"/>
    </source>
</evidence>
<feature type="binding site" evidence="23">
    <location>
        <position position="1193"/>
    </location>
    <ligand>
        <name>S-adenosyl-L-methionine</name>
        <dbReference type="ChEBI" id="CHEBI:59789"/>
    </ligand>
</feature>
<feature type="binding site" evidence="23">
    <location>
        <begin position="810"/>
        <end position="814"/>
    </location>
    <ligand>
        <name>methylcob(III)alamin</name>
        <dbReference type="ChEBI" id="CHEBI:28115"/>
    </ligand>
</feature>
<evidence type="ECO:0000256" key="18">
    <source>
        <dbReference type="ARBA" id="ARBA00025552"/>
    </source>
</evidence>
<dbReference type="SUPFAM" id="SSF47644">
    <property type="entry name" value="Methionine synthase domain"/>
    <property type="match status" value="1"/>
</dbReference>
<evidence type="ECO:0000256" key="11">
    <source>
        <dbReference type="ARBA" id="ARBA00022679"/>
    </source>
</evidence>
<dbReference type="Gene3D" id="1.10.288.10">
    <property type="entry name" value="Cobalamin-dependent Methionine Synthase, domain 2"/>
    <property type="match status" value="1"/>
</dbReference>
<reference evidence="25 26" key="1">
    <citation type="submission" date="2020-12" db="EMBL/GenBank/DDBJ databases">
        <title>Sulforoseuscoccus oceanibium gen. nov., sp. nov., a representative of the phylum Verrucomicrobia with special cytoplasmic membrane, and proposal of Sulforoseuscoccusaceae fam. nov.</title>
        <authorList>
            <person name="Xi F."/>
        </authorList>
    </citation>
    <scope>NUCLEOTIDE SEQUENCE [LARGE SCALE GENOMIC DNA]</scope>
    <source>
        <strain evidence="25 26">T37</strain>
    </source>
</reference>
<dbReference type="Pfam" id="PF02574">
    <property type="entry name" value="S-methyl_trans"/>
    <property type="match status" value="1"/>
</dbReference>
<dbReference type="PROSITE" id="PS50974">
    <property type="entry name" value="ADOMET_ACTIVATION"/>
    <property type="match status" value="1"/>
</dbReference>
<dbReference type="InterPro" id="IPR033706">
    <property type="entry name" value="Met_synthase_B12-bd"/>
</dbReference>
<keyword evidence="26" id="KW-1185">Reference proteome</keyword>
<evidence type="ECO:0000256" key="23">
    <source>
        <dbReference type="PIRSR" id="PIRSR000381-2"/>
    </source>
</evidence>
<dbReference type="Gene3D" id="1.10.1240.10">
    <property type="entry name" value="Methionine synthase domain"/>
    <property type="match status" value="1"/>
</dbReference>
<keyword evidence="10 21" id="KW-0846">Cobalamin</keyword>
<evidence type="ECO:0000256" key="10">
    <source>
        <dbReference type="ARBA" id="ARBA00022628"/>
    </source>
</evidence>
<comment type="pathway">
    <text evidence="4 21">Amino-acid biosynthesis; L-methionine biosynthesis via de novo pathway; L-methionine from L-homocysteine (MetH route): step 1/1.</text>
</comment>
<dbReference type="EMBL" id="CP066776">
    <property type="protein sequence ID" value="QQL45684.1"/>
    <property type="molecule type" value="Genomic_DNA"/>
</dbReference>
<keyword evidence="11 21" id="KW-0808">Transferase</keyword>
<organism evidence="25 26">
    <name type="scientific">Sulfuriroseicoccus oceanibius</name>
    <dbReference type="NCBI Taxonomy" id="2707525"/>
    <lineage>
        <taxon>Bacteria</taxon>
        <taxon>Pseudomonadati</taxon>
        <taxon>Verrucomicrobiota</taxon>
        <taxon>Verrucomicrobiia</taxon>
        <taxon>Verrucomicrobiales</taxon>
        <taxon>Verrucomicrobiaceae</taxon>
        <taxon>Sulfuriroseicoccus</taxon>
    </lineage>
</organism>
<feature type="binding site" evidence="22 24">
    <location>
        <position position="339"/>
    </location>
    <ligand>
        <name>Zn(2+)</name>
        <dbReference type="ChEBI" id="CHEBI:29105"/>
    </ligand>
</feature>
<dbReference type="CDD" id="cd00740">
    <property type="entry name" value="MeTr"/>
    <property type="match status" value="1"/>
</dbReference>
<comment type="domain">
    <text evidence="21">Modular enzyme with four functionally distinct domains. The isolated Hcy-binding domain catalyzes methyl transfer from free methylcobalamin to homocysteine. The Hcy-binding domain in association with the pterin-binding domain catalyzes the methylation of cob(I)alamin by methyltetrahydrofolate and the methylation of homocysteine. The B12-binding domain binds the cofactor. The AdoMet activation domain binds S-adenosyl-L-methionine. Under aerobic conditions cob(I)alamin can be converted to inactive cob(II)alamin. Reductive methylation by S-adenosyl-L-methionine and flavodoxin regenerates methylcobalamin.</text>
</comment>
<feature type="binding site" evidence="23">
    <location>
        <position position="858"/>
    </location>
    <ligand>
        <name>methylcob(III)alamin</name>
        <dbReference type="ChEBI" id="CHEBI:28115"/>
    </ligand>
</feature>
<dbReference type="PANTHER" id="PTHR45833">
    <property type="entry name" value="METHIONINE SYNTHASE"/>
    <property type="match status" value="1"/>
</dbReference>
<dbReference type="SUPFAM" id="SSF82282">
    <property type="entry name" value="Homocysteine S-methyltransferase"/>
    <property type="match status" value="1"/>
</dbReference>
<feature type="binding site" description="axial binding residue" evidence="22">
    <location>
        <position position="813"/>
    </location>
    <ligand>
        <name>methylcob(III)alamin</name>
        <dbReference type="ChEBI" id="CHEBI:28115"/>
    </ligand>
    <ligandPart>
        <name>Co</name>
        <dbReference type="ChEBI" id="CHEBI:27638"/>
    </ligandPart>
</feature>
<dbReference type="PANTHER" id="PTHR45833:SF1">
    <property type="entry name" value="METHIONINE SYNTHASE"/>
    <property type="match status" value="1"/>
</dbReference>
<dbReference type="Gene3D" id="3.20.20.20">
    <property type="entry name" value="Dihydropteroate synthase-like"/>
    <property type="match status" value="1"/>
</dbReference>
<proteinExistence type="inferred from homology"/>
<evidence type="ECO:0000256" key="7">
    <source>
        <dbReference type="ARBA" id="ARBA00013998"/>
    </source>
</evidence>
<dbReference type="PROSITE" id="PS50972">
    <property type="entry name" value="PTERIN_BINDING"/>
    <property type="match status" value="1"/>
</dbReference>
<evidence type="ECO:0000256" key="8">
    <source>
        <dbReference type="ARBA" id="ARBA00022603"/>
    </source>
</evidence>
<keyword evidence="9 21" id="KW-0028">Amino-acid biosynthesis</keyword>
<dbReference type="EC" id="2.1.1.13" evidence="6 20"/>
<protein>
    <recommendedName>
        <fullName evidence="7 20">Methionine synthase</fullName>
        <ecNumber evidence="6 20">2.1.1.13</ecNumber>
    </recommendedName>
    <alternativeName>
        <fullName evidence="19 21">5-methyltetrahydrofolate--homocysteine methyltransferase</fullName>
    </alternativeName>
</protein>
<feature type="binding site" evidence="22 24">
    <location>
        <position position="274"/>
    </location>
    <ligand>
        <name>Zn(2+)</name>
        <dbReference type="ChEBI" id="CHEBI:29105"/>
    </ligand>
</feature>
<feature type="binding site" evidence="23">
    <location>
        <position position="862"/>
    </location>
    <ligand>
        <name>methylcob(III)alamin</name>
        <dbReference type="ChEBI" id="CHEBI:28115"/>
    </ligand>
</feature>
<dbReference type="GO" id="GO:0005829">
    <property type="term" value="C:cytosol"/>
    <property type="evidence" value="ECO:0007669"/>
    <property type="project" value="TreeGrafter"/>
</dbReference>
<comment type="catalytic activity">
    <reaction evidence="1 21">
        <text>(6S)-5-methyl-5,6,7,8-tetrahydrofolate + L-homocysteine = (6S)-5,6,7,8-tetrahydrofolate + L-methionine</text>
        <dbReference type="Rhea" id="RHEA:11172"/>
        <dbReference type="ChEBI" id="CHEBI:18608"/>
        <dbReference type="ChEBI" id="CHEBI:57453"/>
        <dbReference type="ChEBI" id="CHEBI:57844"/>
        <dbReference type="ChEBI" id="CHEBI:58199"/>
        <dbReference type="EC" id="2.1.1.13"/>
    </reaction>
</comment>
<dbReference type="GO" id="GO:0032259">
    <property type="term" value="P:methylation"/>
    <property type="evidence" value="ECO:0007669"/>
    <property type="project" value="UniProtKB-KW"/>
</dbReference>
<dbReference type="GO" id="GO:0008705">
    <property type="term" value="F:methionine synthase activity"/>
    <property type="evidence" value="ECO:0007669"/>
    <property type="project" value="UniProtKB-UniRule"/>
</dbReference>
<dbReference type="KEGG" id="soa:G3M56_003590"/>
<dbReference type="GO" id="GO:0046653">
    <property type="term" value="P:tetrahydrofolate metabolic process"/>
    <property type="evidence" value="ECO:0007669"/>
    <property type="project" value="TreeGrafter"/>
</dbReference>
<comment type="similarity">
    <text evidence="5">Belongs to the vitamin-B12 dependent methionine synthase family.</text>
</comment>
<comment type="cofactor">
    <cofactor evidence="2 21 24">
        <name>Zn(2+)</name>
        <dbReference type="ChEBI" id="CHEBI:29105"/>
    </cofactor>
</comment>
<accession>A0A6B3LC39</accession>
<evidence type="ECO:0000256" key="13">
    <source>
        <dbReference type="ARBA" id="ARBA00022723"/>
    </source>
</evidence>
<evidence type="ECO:0000313" key="25">
    <source>
        <dbReference type="EMBL" id="QQL45684.1"/>
    </source>
</evidence>
<evidence type="ECO:0000256" key="2">
    <source>
        <dbReference type="ARBA" id="ARBA00001947"/>
    </source>
</evidence>
<dbReference type="InterPro" id="IPR037010">
    <property type="entry name" value="VitB12-dep_Met_synth_activ_sf"/>
</dbReference>
<keyword evidence="14" id="KW-0677">Repeat</keyword>
<dbReference type="InterPro" id="IPR050554">
    <property type="entry name" value="Met_Synthase/Corrinoid"/>
</dbReference>
<evidence type="ECO:0000256" key="19">
    <source>
        <dbReference type="ARBA" id="ARBA00031040"/>
    </source>
</evidence>
<dbReference type="Gene3D" id="3.10.196.10">
    <property type="entry name" value="Vitamin B12-dependent methionine synthase, activation domain"/>
    <property type="match status" value="1"/>
</dbReference>
<gene>
    <name evidence="25" type="primary">metH</name>
    <name evidence="25" type="ORF">G3M56_003590</name>
</gene>
<sequence length="1285" mass="141968">MPRPDSTAELTAALEQRILMLDGAMGTTIRGYGLTEQDARGERFKDSEKDLLNNGDILSITRPDVISDIHRRFLEAGSDIIETNSFSGTSIAQSEFFVEDPRESGKGRKDPDFYQKVIDDPFLRDLAWEINVKSAQLAREACDRMTEETGIKRYAAGAIGPMTVGLNNSAVDPDDPGFRVVTFDQVYEDYKRQIRALVEGGVDILMVETIFDALNSKAALVASQDVFEEDGFRLPIIISAAVGRGGETMISAQKVEALWNAVAHVKPLAVGLNCSLGPDEMRPFISELSRVAESFVSCYPNAGMPDPLSPTGFPMLPDDMFGHLGDFAKSGFINLAGGCCGNTPEHIEAIARAVKGIAPRKRPTIEPLLRLSGTEPYNHTDDKNFLMIGERTNVAGSPRFRKLIQEGKLEDALSVARQQVDNGAPVIDICFDDGLIDGVEMMTRFLNLVQSEPDITKVPITVDSSKWEILVAGLKCLQGKGIVNSISLKEGAETFKSNARTIMKFGAAVVVMAFDENGQAATYEEKIRICERAYRILVDEVGFNPQDIIFDPNILTVATGIEEHNNYAVDFFKATKWIKENLPGAKVSGGVSNVSFSFRGNNPVREAMHAAFLYHAGKAGMDMGIVNAGMLEVYDEIPADMLKHVEDVLLNRDPEATERLLDFAEQFKGVKKAQQQADLSWREAPVEKRLEHALLKGIDTFITEDTEEARQKYGRPLKVIEGPLMDGMSVVGDLFGAGKMFLPQVVKSARVMKKSVAYLEPFMEAEKEEKILGIIADLQAKDPSLTTEDARHEAEKSMTAGRVVMATVKGDVHDIGKNIVGVVLACNGFDVIDLGVMVPCEKILDTAIERKADVIGLSGLITPSLDEMVNVAQEMERRGMKLPVMVGGATTSAAHTAVKIAPHYSGPVIHVLDASRSVPVTTNLISEEHSAQFIADNEARHEKLRAGFNKKRKPTISLKSARSNKPAFDWNDYRPAQPEFTGTRVMENQSLRELAEYIDWTPFFHAWELRGVWDREGGFLKTRNEEGAQQAQQLFADAQEMLEDIIANKRFTARGVYGFFPANSKGDDITVWTDDSRTTPRATFHTLRQQIEKETDKPHTALSDFVAPAGTPAGNDYVGGFVVGIHGAHEWANEVETAEHDPYKGIMIKAIADRLAEAFAELLHHRARVAWGYERSNEFNHNELIKEIYRGIRPAPGYPAQPDHTEKITLFDLLGATEKTGVELTESCAMHPGAAVSGLLFSHPESKYFAISELQKDQIEDYAERKNWSVTEAEKWLGPWLGYQD</sequence>
<dbReference type="InterPro" id="IPR011005">
    <property type="entry name" value="Dihydropteroate_synth-like_sf"/>
</dbReference>
<dbReference type="InterPro" id="IPR000489">
    <property type="entry name" value="Pterin-binding_dom"/>
</dbReference>
<dbReference type="PROSITE" id="PS51337">
    <property type="entry name" value="B12_BINDING_NTER"/>
    <property type="match status" value="1"/>
</dbReference>
<evidence type="ECO:0000256" key="5">
    <source>
        <dbReference type="ARBA" id="ARBA00010398"/>
    </source>
</evidence>
<dbReference type="Pfam" id="PF02310">
    <property type="entry name" value="B12-binding"/>
    <property type="match status" value="1"/>
</dbReference>
<dbReference type="SUPFAM" id="SSF51717">
    <property type="entry name" value="Dihydropteroate synthetase-like"/>
    <property type="match status" value="1"/>
</dbReference>
<dbReference type="NCBIfam" id="TIGR02082">
    <property type="entry name" value="metH"/>
    <property type="match status" value="1"/>
</dbReference>
<dbReference type="Gene3D" id="3.20.20.330">
    <property type="entry name" value="Homocysteine-binding-like domain"/>
    <property type="match status" value="1"/>
</dbReference>
<dbReference type="FunFam" id="3.20.20.20:FF:000002">
    <property type="entry name" value="Methionine synthase"/>
    <property type="match status" value="1"/>
</dbReference>
<dbReference type="InterPro" id="IPR003726">
    <property type="entry name" value="HCY_dom"/>
</dbReference>
<evidence type="ECO:0000256" key="16">
    <source>
        <dbReference type="ARBA" id="ARBA00023167"/>
    </source>
</evidence>
<evidence type="ECO:0000256" key="12">
    <source>
        <dbReference type="ARBA" id="ARBA00022691"/>
    </source>
</evidence>
<dbReference type="FunFam" id="3.20.20.330:FF:000001">
    <property type="entry name" value="Methionine synthase"/>
    <property type="match status" value="1"/>
</dbReference>
<dbReference type="Gene3D" id="3.40.50.280">
    <property type="entry name" value="Cobalamin-binding domain"/>
    <property type="match status" value="1"/>
</dbReference>
<feature type="binding site" evidence="22 24">
    <location>
        <position position="340"/>
    </location>
    <ligand>
        <name>Zn(2+)</name>
        <dbReference type="ChEBI" id="CHEBI:29105"/>
    </ligand>
</feature>
<dbReference type="GO" id="GO:0050667">
    <property type="term" value="P:homocysteine metabolic process"/>
    <property type="evidence" value="ECO:0007669"/>
    <property type="project" value="TreeGrafter"/>
</dbReference>
<evidence type="ECO:0000256" key="9">
    <source>
        <dbReference type="ARBA" id="ARBA00022605"/>
    </source>
</evidence>
<dbReference type="InterPro" id="IPR036589">
    <property type="entry name" value="HCY_dom_sf"/>
</dbReference>
<dbReference type="InterPro" id="IPR003759">
    <property type="entry name" value="Cbl-bd_cap"/>
</dbReference>
<dbReference type="GO" id="GO:0031419">
    <property type="term" value="F:cobalamin binding"/>
    <property type="evidence" value="ECO:0007669"/>
    <property type="project" value="UniProtKB-UniRule"/>
</dbReference>
<name>A0A6B3LC39_9BACT</name>
<dbReference type="SUPFAM" id="SSF56507">
    <property type="entry name" value="Methionine synthase activation domain-like"/>
    <property type="match status" value="1"/>
</dbReference>
<dbReference type="RefSeq" id="WP_164365012.1">
    <property type="nucleotide sequence ID" value="NZ_CP066776.1"/>
</dbReference>
<feature type="binding site" evidence="23">
    <location>
        <position position="914"/>
    </location>
    <ligand>
        <name>methylcob(III)alamin</name>
        <dbReference type="ChEBI" id="CHEBI:28115"/>
    </ligand>
</feature>
<dbReference type="SMART" id="SM01018">
    <property type="entry name" value="B12-binding_2"/>
    <property type="match status" value="1"/>
</dbReference>
<dbReference type="GO" id="GO:0008270">
    <property type="term" value="F:zinc ion binding"/>
    <property type="evidence" value="ECO:0007669"/>
    <property type="project" value="UniProtKB-UniRule"/>
</dbReference>
<dbReference type="InterPro" id="IPR006158">
    <property type="entry name" value="Cobalamin-bd"/>
</dbReference>
<comment type="cofactor">
    <cofactor evidence="3 21 22">
        <name>methylcob(III)alamin</name>
        <dbReference type="ChEBI" id="CHEBI:28115"/>
    </cofactor>
</comment>
<dbReference type="SUPFAM" id="SSF52242">
    <property type="entry name" value="Cobalamin (vitamin B12)-binding domain"/>
    <property type="match status" value="1"/>
</dbReference>
<keyword evidence="17 21" id="KW-0170">Cobalt</keyword>
<dbReference type="Proteomes" id="UP000475117">
    <property type="component" value="Chromosome"/>
</dbReference>
<evidence type="ECO:0000313" key="26">
    <source>
        <dbReference type="Proteomes" id="UP000475117"/>
    </source>
</evidence>